<dbReference type="RefSeq" id="WP_307326718.1">
    <property type="nucleotide sequence ID" value="NZ_JAUSUG010000012.1"/>
</dbReference>
<evidence type="ECO:0000313" key="4">
    <source>
        <dbReference type="EMBL" id="MDQ0255665.1"/>
    </source>
</evidence>
<feature type="chain" id="PRO_5047021483" evidence="3">
    <location>
        <begin position="28"/>
        <end position="316"/>
    </location>
</feature>
<sequence>MKKILMVFCSFILMFSTLSIFTSNVFAERERLIASYDVSNGFEKEVRLDSYTTLDWTLENGDGIYELIIDLPGKQLPASGWKDFYEEKGWDTAQTNEFPLEFSDGSTGTLYVDVIGNSGKVRFLIEVNEQVSENESQDESEQVYESDSKDESEQDPIDSEKDKDIEKEKKTDRDKDVSEKESYEDKICEKDINLILVENDSENSQKNLDVQMEASKSGTWYIWINQADEPIITEENTVTFEGLSPGTHHIKVELRDDTGNIVCEYEEIFTVSTVDGGILPETATHWPNLLLSALLLMGLGIFVRTIIAPSHLNRYE</sequence>
<feature type="compositionally biased region" description="Acidic residues" evidence="1">
    <location>
        <begin position="135"/>
        <end position="145"/>
    </location>
</feature>
<reference evidence="4 5" key="1">
    <citation type="submission" date="2023-07" db="EMBL/GenBank/DDBJ databases">
        <title>Genomic Encyclopedia of Type Strains, Phase IV (KMG-IV): sequencing the most valuable type-strain genomes for metagenomic binning, comparative biology and taxonomic classification.</title>
        <authorList>
            <person name="Goeker M."/>
        </authorList>
    </citation>
    <scope>NUCLEOTIDE SEQUENCE [LARGE SCALE GENOMIC DNA]</scope>
    <source>
        <strain evidence="4 5">DSM 9768</strain>
    </source>
</reference>
<name>A0ABT9ZXI8_9BACI</name>
<evidence type="ECO:0000256" key="3">
    <source>
        <dbReference type="SAM" id="SignalP"/>
    </source>
</evidence>
<feature type="compositionally biased region" description="Basic and acidic residues" evidence="1">
    <location>
        <begin position="158"/>
        <end position="182"/>
    </location>
</feature>
<protein>
    <submittedName>
        <fullName evidence="4">Uncharacterized protein</fullName>
    </submittedName>
</protein>
<organism evidence="4 5">
    <name type="scientific">Evansella vedderi</name>
    <dbReference type="NCBI Taxonomy" id="38282"/>
    <lineage>
        <taxon>Bacteria</taxon>
        <taxon>Bacillati</taxon>
        <taxon>Bacillota</taxon>
        <taxon>Bacilli</taxon>
        <taxon>Bacillales</taxon>
        <taxon>Bacillaceae</taxon>
        <taxon>Evansella</taxon>
    </lineage>
</organism>
<feature type="signal peptide" evidence="3">
    <location>
        <begin position="1"/>
        <end position="27"/>
    </location>
</feature>
<feature type="region of interest" description="Disordered" evidence="1">
    <location>
        <begin position="131"/>
        <end position="182"/>
    </location>
</feature>
<accession>A0ABT9ZXI8</accession>
<keyword evidence="3" id="KW-0732">Signal</keyword>
<keyword evidence="2" id="KW-0472">Membrane</keyword>
<keyword evidence="2" id="KW-1133">Transmembrane helix</keyword>
<gene>
    <name evidence="4" type="ORF">J2S74_003047</name>
</gene>
<comment type="caution">
    <text evidence="4">The sequence shown here is derived from an EMBL/GenBank/DDBJ whole genome shotgun (WGS) entry which is preliminary data.</text>
</comment>
<evidence type="ECO:0000256" key="1">
    <source>
        <dbReference type="SAM" id="MobiDB-lite"/>
    </source>
</evidence>
<feature type="transmembrane region" description="Helical" evidence="2">
    <location>
        <begin position="289"/>
        <end position="307"/>
    </location>
</feature>
<proteinExistence type="predicted"/>
<dbReference type="EMBL" id="JAUSUG010000012">
    <property type="protein sequence ID" value="MDQ0255665.1"/>
    <property type="molecule type" value="Genomic_DNA"/>
</dbReference>
<evidence type="ECO:0000256" key="2">
    <source>
        <dbReference type="SAM" id="Phobius"/>
    </source>
</evidence>
<dbReference type="Proteomes" id="UP001230005">
    <property type="component" value="Unassembled WGS sequence"/>
</dbReference>
<keyword evidence="5" id="KW-1185">Reference proteome</keyword>
<keyword evidence="2" id="KW-0812">Transmembrane</keyword>
<evidence type="ECO:0000313" key="5">
    <source>
        <dbReference type="Proteomes" id="UP001230005"/>
    </source>
</evidence>